<organism evidence="1 2">
    <name type="scientific">Tuber borchii</name>
    <name type="common">White truffle</name>
    <dbReference type="NCBI Taxonomy" id="42251"/>
    <lineage>
        <taxon>Eukaryota</taxon>
        <taxon>Fungi</taxon>
        <taxon>Dikarya</taxon>
        <taxon>Ascomycota</taxon>
        <taxon>Pezizomycotina</taxon>
        <taxon>Pezizomycetes</taxon>
        <taxon>Pezizales</taxon>
        <taxon>Tuberaceae</taxon>
        <taxon>Tuber</taxon>
    </lineage>
</organism>
<accession>A0A2T6ZWV6</accession>
<dbReference type="AlphaFoldDB" id="A0A2T6ZWV6"/>
<evidence type="ECO:0000313" key="1">
    <source>
        <dbReference type="EMBL" id="PUU79940.1"/>
    </source>
</evidence>
<dbReference type="Proteomes" id="UP000244722">
    <property type="component" value="Unassembled WGS sequence"/>
</dbReference>
<keyword evidence="2" id="KW-1185">Reference proteome</keyword>
<comment type="caution">
    <text evidence="1">The sequence shown here is derived from an EMBL/GenBank/DDBJ whole genome shotgun (WGS) entry which is preliminary data.</text>
</comment>
<proteinExistence type="predicted"/>
<protein>
    <submittedName>
        <fullName evidence="1">Uncharacterized protein</fullName>
    </submittedName>
</protein>
<reference evidence="1 2" key="1">
    <citation type="submission" date="2017-04" db="EMBL/GenBank/DDBJ databases">
        <title>Draft genome sequence of Tuber borchii Vittad., a whitish edible truffle.</title>
        <authorList>
            <consortium name="DOE Joint Genome Institute"/>
            <person name="Murat C."/>
            <person name="Kuo A."/>
            <person name="Barry K.W."/>
            <person name="Clum A."/>
            <person name="Dockter R.B."/>
            <person name="Fauchery L."/>
            <person name="Iotti M."/>
            <person name="Kohler A."/>
            <person name="Labutti K."/>
            <person name="Lindquist E.A."/>
            <person name="Lipzen A."/>
            <person name="Ohm R.A."/>
            <person name="Wang M."/>
            <person name="Grigoriev I.V."/>
            <person name="Zambonelli A."/>
            <person name="Martin F.M."/>
        </authorList>
    </citation>
    <scope>NUCLEOTIDE SEQUENCE [LARGE SCALE GENOMIC DNA]</scope>
    <source>
        <strain evidence="1 2">Tbo3840</strain>
    </source>
</reference>
<gene>
    <name evidence="1" type="ORF">B9Z19DRAFT_1124365</name>
</gene>
<dbReference type="EMBL" id="NESQ01000077">
    <property type="protein sequence ID" value="PUU79940.1"/>
    <property type="molecule type" value="Genomic_DNA"/>
</dbReference>
<name>A0A2T6ZWV6_TUBBO</name>
<evidence type="ECO:0000313" key="2">
    <source>
        <dbReference type="Proteomes" id="UP000244722"/>
    </source>
</evidence>
<sequence length="133" mass="15171">MTKLSNLTIYIIKFSGQLPLEEIEKQSEKYEELLEKAHLWEFGGYDDPFHFVKPEGGSQRPDGKGVNVTSDLFCHRAIRRDPRPDPPHAQGLNIGDASWKKNTAFLVTKFIKRGSQGDSTVHAQLFWQESVIE</sequence>